<proteinExistence type="predicted"/>
<reference evidence="2" key="1">
    <citation type="journal article" date="2014" name="Front. Microbiol.">
        <title>High frequency of phylogenetically diverse reductive dehalogenase-homologous genes in deep subseafloor sedimentary metagenomes.</title>
        <authorList>
            <person name="Kawai M."/>
            <person name="Futagami T."/>
            <person name="Toyoda A."/>
            <person name="Takaki Y."/>
            <person name="Nishi S."/>
            <person name="Hori S."/>
            <person name="Arai W."/>
            <person name="Tsubouchi T."/>
            <person name="Morono Y."/>
            <person name="Uchiyama I."/>
            <person name="Ito T."/>
            <person name="Fujiyama A."/>
            <person name="Inagaki F."/>
            <person name="Takami H."/>
        </authorList>
    </citation>
    <scope>NUCLEOTIDE SEQUENCE</scope>
    <source>
        <strain evidence="2">Expedition CK06-06</strain>
    </source>
</reference>
<dbReference type="SUPFAM" id="SSF82771">
    <property type="entry name" value="GIY-YIG endonuclease"/>
    <property type="match status" value="1"/>
</dbReference>
<dbReference type="SMART" id="SM00465">
    <property type="entry name" value="GIYc"/>
    <property type="match status" value="1"/>
</dbReference>
<dbReference type="PANTHER" id="PTHR34477:SF1">
    <property type="entry name" value="UPF0213 PROTEIN YHBQ"/>
    <property type="match status" value="1"/>
</dbReference>
<dbReference type="PROSITE" id="PS50164">
    <property type="entry name" value="GIY_YIG"/>
    <property type="match status" value="1"/>
</dbReference>
<dbReference type="AlphaFoldDB" id="X1G281"/>
<dbReference type="CDD" id="cd10449">
    <property type="entry name" value="GIY-YIG_SLX1_like"/>
    <property type="match status" value="1"/>
</dbReference>
<evidence type="ECO:0000313" key="2">
    <source>
        <dbReference type="EMBL" id="GAH35694.1"/>
    </source>
</evidence>
<dbReference type="EMBL" id="BARU01011989">
    <property type="protein sequence ID" value="GAH35694.1"/>
    <property type="molecule type" value="Genomic_DNA"/>
</dbReference>
<dbReference type="InterPro" id="IPR050190">
    <property type="entry name" value="UPF0213_domain"/>
</dbReference>
<dbReference type="InterPro" id="IPR035901">
    <property type="entry name" value="GIY-YIG_endonuc_sf"/>
</dbReference>
<gene>
    <name evidence="2" type="ORF">S03H2_22302</name>
</gene>
<comment type="caution">
    <text evidence="2">The sequence shown here is derived from an EMBL/GenBank/DDBJ whole genome shotgun (WGS) entry which is preliminary data.</text>
</comment>
<name>X1G281_9ZZZZ</name>
<feature type="domain" description="GIY-YIG" evidence="1">
    <location>
        <begin position="3"/>
        <end position="78"/>
    </location>
</feature>
<protein>
    <recommendedName>
        <fullName evidence="1">GIY-YIG domain-containing protein</fullName>
    </recommendedName>
</protein>
<dbReference type="PANTHER" id="PTHR34477">
    <property type="entry name" value="UPF0213 PROTEIN YHBQ"/>
    <property type="match status" value="1"/>
</dbReference>
<dbReference type="Gene3D" id="3.40.1440.10">
    <property type="entry name" value="GIY-YIG endonuclease"/>
    <property type="match status" value="1"/>
</dbReference>
<organism evidence="2">
    <name type="scientific">marine sediment metagenome</name>
    <dbReference type="NCBI Taxonomy" id="412755"/>
    <lineage>
        <taxon>unclassified sequences</taxon>
        <taxon>metagenomes</taxon>
        <taxon>ecological metagenomes</taxon>
    </lineage>
</organism>
<accession>X1G281</accession>
<dbReference type="Pfam" id="PF01541">
    <property type="entry name" value="GIY-YIG"/>
    <property type="match status" value="1"/>
</dbReference>
<dbReference type="InterPro" id="IPR000305">
    <property type="entry name" value="GIY-YIG_endonuc"/>
</dbReference>
<evidence type="ECO:0000259" key="1">
    <source>
        <dbReference type="PROSITE" id="PS50164"/>
    </source>
</evidence>
<sequence>MAKYHYVYVLCSQKDRKFYVGYTKNVQKRVEQHNSGKVRATKRRLPMKLIYCQGCINQQDAATREKYLKTAWGKRYIKARVRNYFTS</sequence>